<evidence type="ECO:0000313" key="4">
    <source>
        <dbReference type="EMBL" id="EHP47213.1"/>
    </source>
</evidence>
<comment type="caution">
    <text evidence="4">The sequence shown here is derived from an EMBL/GenBank/DDBJ whole genome shotgun (WGS) entry which is preliminary data.</text>
</comment>
<dbReference type="GO" id="GO:0005829">
    <property type="term" value="C:cytosol"/>
    <property type="evidence" value="ECO:0007669"/>
    <property type="project" value="TreeGrafter"/>
</dbReference>
<dbReference type="Pfam" id="PF02525">
    <property type="entry name" value="Flavodoxin_2"/>
    <property type="match status" value="1"/>
</dbReference>
<dbReference type="PANTHER" id="PTHR10204">
    <property type="entry name" value="NAD P H OXIDOREDUCTASE-RELATED"/>
    <property type="match status" value="1"/>
</dbReference>
<gene>
    <name evidence="4" type="ORF">HMPREF9449_01820</name>
</gene>
<dbReference type="InterPro" id="IPR051545">
    <property type="entry name" value="NAD(P)H_dehydrogenase_qn"/>
</dbReference>
<organism evidence="4 5">
    <name type="scientific">Odoribacter laneus YIT 12061</name>
    <dbReference type="NCBI Taxonomy" id="742817"/>
    <lineage>
        <taxon>Bacteria</taxon>
        <taxon>Pseudomonadati</taxon>
        <taxon>Bacteroidota</taxon>
        <taxon>Bacteroidia</taxon>
        <taxon>Bacteroidales</taxon>
        <taxon>Odoribacteraceae</taxon>
        <taxon>Odoribacter</taxon>
    </lineage>
</organism>
<dbReference type="STRING" id="742817.HMPREF9449_01820"/>
<dbReference type="SUPFAM" id="SSF52218">
    <property type="entry name" value="Flavoproteins"/>
    <property type="match status" value="1"/>
</dbReference>
<keyword evidence="2" id="KW-0560">Oxidoreductase</keyword>
<name>H1DHT4_9BACT</name>
<evidence type="ECO:0000256" key="2">
    <source>
        <dbReference type="ARBA" id="ARBA00023002"/>
    </source>
</evidence>
<protein>
    <recommendedName>
        <fullName evidence="3">Flavodoxin-like fold domain-containing protein</fullName>
    </recommendedName>
</protein>
<dbReference type="PANTHER" id="PTHR10204:SF34">
    <property type="entry name" value="NAD(P)H DEHYDROGENASE [QUINONE] 1 ISOFORM 1"/>
    <property type="match status" value="1"/>
</dbReference>
<feature type="domain" description="Flavodoxin-like fold" evidence="3">
    <location>
        <begin position="19"/>
        <end position="199"/>
    </location>
</feature>
<proteinExistence type="inferred from homology"/>
<evidence type="ECO:0000259" key="3">
    <source>
        <dbReference type="Pfam" id="PF02525"/>
    </source>
</evidence>
<comment type="similarity">
    <text evidence="1">Belongs to the NAD(P)H dehydrogenase (quinone) family.</text>
</comment>
<accession>H1DHT4</accession>
<dbReference type="GeneID" id="98069383"/>
<reference evidence="4 5" key="1">
    <citation type="submission" date="2012-01" db="EMBL/GenBank/DDBJ databases">
        <title>The Genome Sequence of Odoribacter laneus YIT 12061.</title>
        <authorList>
            <consortium name="The Broad Institute Genome Sequencing Platform"/>
            <person name="Earl A."/>
            <person name="Ward D."/>
            <person name="Feldgarden M."/>
            <person name="Gevers D."/>
            <person name="Morotomi M."/>
            <person name="Young S.K."/>
            <person name="Zeng Q."/>
            <person name="Gargeya S."/>
            <person name="Fitzgerald M."/>
            <person name="Haas B."/>
            <person name="Abouelleil A."/>
            <person name="Alvarado L."/>
            <person name="Arachchi H.M."/>
            <person name="Berlin A."/>
            <person name="Chapman S.B."/>
            <person name="Gearin G."/>
            <person name="Goldberg J."/>
            <person name="Griggs A."/>
            <person name="Gujja S."/>
            <person name="Hansen M."/>
            <person name="Heiman D."/>
            <person name="Howarth C."/>
            <person name="Larimer J."/>
            <person name="Lui A."/>
            <person name="MacDonald P.J.P."/>
            <person name="McCowen C."/>
            <person name="Montmayeur A."/>
            <person name="Murphy C."/>
            <person name="Neiman D."/>
            <person name="Pearson M."/>
            <person name="Priest M."/>
            <person name="Roberts A."/>
            <person name="Saif S."/>
            <person name="Shea T."/>
            <person name="Sisk P."/>
            <person name="Stolte C."/>
            <person name="Sykes S."/>
            <person name="Wortman J."/>
            <person name="Nusbaum C."/>
            <person name="Birren B."/>
        </authorList>
    </citation>
    <scope>NUCLEOTIDE SEQUENCE [LARGE SCALE GENOMIC DNA]</scope>
    <source>
        <strain evidence="4 5">YIT 12061</strain>
    </source>
</reference>
<dbReference type="InterPro" id="IPR029039">
    <property type="entry name" value="Flavoprotein-like_sf"/>
</dbReference>
<dbReference type="Proteomes" id="UP000004892">
    <property type="component" value="Unassembled WGS sequence"/>
</dbReference>
<dbReference type="Gene3D" id="3.40.50.360">
    <property type="match status" value="1"/>
</dbReference>
<dbReference type="PATRIC" id="fig|742817.3.peg.1936"/>
<dbReference type="AlphaFoldDB" id="H1DHT4"/>
<evidence type="ECO:0000256" key="1">
    <source>
        <dbReference type="ARBA" id="ARBA00006252"/>
    </source>
</evidence>
<sequence length="214" mass="24623">METTKAYTGFKDKNGERIKHLIVLAHPDPKSLSVAYKDEIVQLTEDTNNEVVVRDLYNLGFHPVLSMQDFGALRKGEIPDDIKLEQDYIRCADLITFIYPIWWTGMPAIMKGYIDRVFSRGFAYEITGLGELKKLLEGKKIIILNNFGMPFEEYEKNGMLEAMKKTSDVGIFEFCGMQIEAHHFFGHIDASSKEERSAHVKMLSYLYEKFLPAH</sequence>
<dbReference type="InterPro" id="IPR003680">
    <property type="entry name" value="Flavodoxin_fold"/>
</dbReference>
<dbReference type="eggNOG" id="COG2249">
    <property type="taxonomic scope" value="Bacteria"/>
</dbReference>
<dbReference type="HOGENOM" id="CLU_058643_1_0_10"/>
<dbReference type="GO" id="GO:0003955">
    <property type="term" value="F:NAD(P)H dehydrogenase (quinone) activity"/>
    <property type="evidence" value="ECO:0007669"/>
    <property type="project" value="TreeGrafter"/>
</dbReference>
<evidence type="ECO:0000313" key="5">
    <source>
        <dbReference type="Proteomes" id="UP000004892"/>
    </source>
</evidence>
<dbReference type="EMBL" id="ADMC01000023">
    <property type="protein sequence ID" value="EHP47213.1"/>
    <property type="molecule type" value="Genomic_DNA"/>
</dbReference>
<keyword evidence="5" id="KW-1185">Reference proteome</keyword>
<dbReference type="RefSeq" id="WP_009136968.1">
    <property type="nucleotide sequence ID" value="NZ_JH594596.1"/>
</dbReference>